<name>A0A2T0RGB4_9RHOB</name>
<dbReference type="EMBL" id="PVTD01000014">
    <property type="protein sequence ID" value="PRY20244.1"/>
    <property type="molecule type" value="Genomic_DNA"/>
</dbReference>
<feature type="compositionally biased region" description="Polar residues" evidence="2">
    <location>
        <begin position="320"/>
        <end position="341"/>
    </location>
</feature>
<feature type="region of interest" description="Disordered" evidence="2">
    <location>
        <begin position="203"/>
        <end position="223"/>
    </location>
</feature>
<organism evidence="3 4">
    <name type="scientific">Aliiruegeria haliotis</name>
    <dbReference type="NCBI Taxonomy" id="1280846"/>
    <lineage>
        <taxon>Bacteria</taxon>
        <taxon>Pseudomonadati</taxon>
        <taxon>Pseudomonadota</taxon>
        <taxon>Alphaproteobacteria</taxon>
        <taxon>Rhodobacterales</taxon>
        <taxon>Roseobacteraceae</taxon>
        <taxon>Aliiruegeria</taxon>
    </lineage>
</organism>
<feature type="region of interest" description="Disordered" evidence="2">
    <location>
        <begin position="315"/>
        <end position="341"/>
    </location>
</feature>
<protein>
    <submittedName>
        <fullName evidence="3">Uncharacterized protein</fullName>
    </submittedName>
</protein>
<accession>A0A2T0RGB4</accession>
<sequence>MNKMERQFSKGPGEGTCAADSGLIVVSDRESPVAELLMRSAPGAVVYPDLTEALAHRQDRKVLLPVAAPCVAVASALQGSALPGEAIEQWMAKTRDTLALLVEAGEQVVVIESSGLLRGEGRNWTVLSAEFGLSCPPAGGVEMPATAGQMAQFLASAILARHPKARRLAAELNARLKPSVDLPEPDFRILDSEWAARTGQKSDLTATADGGQPQITTPQASEQTAEIGLLRDSLGQTMNVIRELEEEVERLKGETADHYIQVAMTDVVRTQLNTLWRESKMREAVLGMALLEDARSARAQAAEQKALREALQAEIERLNPSGTTTATSDGLTDETPQQDPE</sequence>
<dbReference type="Proteomes" id="UP000239480">
    <property type="component" value="Unassembled WGS sequence"/>
</dbReference>
<evidence type="ECO:0000256" key="1">
    <source>
        <dbReference type="SAM" id="Coils"/>
    </source>
</evidence>
<proteinExistence type="predicted"/>
<evidence type="ECO:0000313" key="4">
    <source>
        <dbReference type="Proteomes" id="UP000239480"/>
    </source>
</evidence>
<comment type="caution">
    <text evidence="3">The sequence shown here is derived from an EMBL/GenBank/DDBJ whole genome shotgun (WGS) entry which is preliminary data.</text>
</comment>
<evidence type="ECO:0000256" key="2">
    <source>
        <dbReference type="SAM" id="MobiDB-lite"/>
    </source>
</evidence>
<feature type="compositionally biased region" description="Polar residues" evidence="2">
    <location>
        <begin position="213"/>
        <end position="223"/>
    </location>
</feature>
<keyword evidence="1" id="KW-0175">Coiled coil</keyword>
<reference evidence="3 4" key="1">
    <citation type="submission" date="2018-03" db="EMBL/GenBank/DDBJ databases">
        <title>Genomic Encyclopedia of Archaeal and Bacterial Type Strains, Phase II (KMG-II): from individual species to whole genera.</title>
        <authorList>
            <person name="Goeker M."/>
        </authorList>
    </citation>
    <scope>NUCLEOTIDE SEQUENCE [LARGE SCALE GENOMIC DNA]</scope>
    <source>
        <strain evidence="3 4">DSM 29328</strain>
    </source>
</reference>
<gene>
    <name evidence="3" type="ORF">CLV78_11429</name>
</gene>
<keyword evidence="4" id="KW-1185">Reference proteome</keyword>
<feature type="coiled-coil region" evidence="1">
    <location>
        <begin position="234"/>
        <end position="261"/>
    </location>
</feature>
<evidence type="ECO:0000313" key="3">
    <source>
        <dbReference type="EMBL" id="PRY20244.1"/>
    </source>
</evidence>
<dbReference type="AlphaFoldDB" id="A0A2T0RGB4"/>